<dbReference type="Pfam" id="PF02784">
    <property type="entry name" value="Orn_Arg_deC_N"/>
    <property type="match status" value="1"/>
</dbReference>
<dbReference type="GO" id="GO:0008784">
    <property type="term" value="F:alanine racemase activity"/>
    <property type="evidence" value="ECO:0007669"/>
    <property type="project" value="UniProtKB-EC"/>
</dbReference>
<keyword evidence="4" id="KW-0413">Isomerase</keyword>
<dbReference type="EMBL" id="JAPDIA010000003">
    <property type="protein sequence ID" value="MDG0809785.1"/>
    <property type="molecule type" value="Genomic_DNA"/>
</dbReference>
<evidence type="ECO:0000259" key="3">
    <source>
        <dbReference type="Pfam" id="PF02784"/>
    </source>
</evidence>
<dbReference type="GO" id="GO:0009089">
    <property type="term" value="P:lysine biosynthetic process via diaminopimelate"/>
    <property type="evidence" value="ECO:0007669"/>
    <property type="project" value="TreeGrafter"/>
</dbReference>
<dbReference type="RefSeq" id="WP_277531262.1">
    <property type="nucleotide sequence ID" value="NZ_JAPDIA010000003.1"/>
</dbReference>
<dbReference type="Gene3D" id="3.20.20.10">
    <property type="entry name" value="Alanine racemase"/>
    <property type="match status" value="1"/>
</dbReference>
<dbReference type="InterPro" id="IPR029066">
    <property type="entry name" value="PLP-binding_barrel"/>
</dbReference>
<dbReference type="InterPro" id="IPR002433">
    <property type="entry name" value="Orn_de-COase"/>
</dbReference>
<evidence type="ECO:0000256" key="1">
    <source>
        <dbReference type="ARBA" id="ARBA00001933"/>
    </source>
</evidence>
<dbReference type="EC" id="5.1.1.1" evidence="4"/>
<gene>
    <name evidence="4" type="ORF">OMP40_10880</name>
</gene>
<feature type="domain" description="Orn/DAP/Arg decarboxylase 2 N-terminal" evidence="3">
    <location>
        <begin position="37"/>
        <end position="247"/>
    </location>
</feature>
<dbReference type="PANTHER" id="PTHR43727:SF2">
    <property type="entry name" value="GROUP IV DECARBOXYLASE"/>
    <property type="match status" value="1"/>
</dbReference>
<dbReference type="PRINTS" id="PR01182">
    <property type="entry name" value="ORNDCRBXLASE"/>
</dbReference>
<organism evidence="4 5">
    <name type="scientific">Cohnella rhizosphaerae</name>
    <dbReference type="NCBI Taxonomy" id="1457232"/>
    <lineage>
        <taxon>Bacteria</taxon>
        <taxon>Bacillati</taxon>
        <taxon>Bacillota</taxon>
        <taxon>Bacilli</taxon>
        <taxon>Bacillales</taxon>
        <taxon>Paenibacillaceae</taxon>
        <taxon>Cohnella</taxon>
    </lineage>
</organism>
<comment type="cofactor">
    <cofactor evidence="1">
        <name>pyridoxal 5'-phosphate</name>
        <dbReference type="ChEBI" id="CHEBI:597326"/>
    </cofactor>
</comment>
<evidence type="ECO:0000313" key="5">
    <source>
        <dbReference type="Proteomes" id="UP001153404"/>
    </source>
</evidence>
<dbReference type="GO" id="GO:0008836">
    <property type="term" value="F:diaminopimelate decarboxylase activity"/>
    <property type="evidence" value="ECO:0007669"/>
    <property type="project" value="TreeGrafter"/>
</dbReference>
<evidence type="ECO:0000256" key="2">
    <source>
        <dbReference type="ARBA" id="ARBA00022898"/>
    </source>
</evidence>
<dbReference type="PRINTS" id="PR01179">
    <property type="entry name" value="ODADCRBXLASE"/>
</dbReference>
<protein>
    <submittedName>
        <fullName evidence="4">Alanine racemase</fullName>
        <ecNumber evidence="4">5.1.1.1</ecNumber>
    </submittedName>
</protein>
<name>A0A9X4QSP0_9BACL</name>
<sequence>MNGQLTSNERIGQWIDERRRSGTGDPVCAYIYDLAGLRSHVSSMLDAMPGGARLYYAIKANPDRRMLETLLPLVAGFEVASAGELRLVREVSADVPVLFGGPGKKDAELREALRLGVKYVHVESLLELRKLLLFAEEAERGIDVLLRVNLRSDALPQTRITMGGRPTPFGLDESFVEEAIALLRDAGHRHVRFAGFHFHSLSNNLDAELHAAMVEYYVRRVAAWKAAYGLEIKAINAGGGFGVSYDSAAGFDWGAFLPVAVAEPDLAGDGRYGTAVRAGPPDRRRLRLLCGGDRRYQALARPLVRRAAGRDAS</sequence>
<dbReference type="InterPro" id="IPR000183">
    <property type="entry name" value="Orn/DAP/Arg_de-COase"/>
</dbReference>
<proteinExistence type="predicted"/>
<dbReference type="GO" id="GO:0006596">
    <property type="term" value="P:polyamine biosynthetic process"/>
    <property type="evidence" value="ECO:0007669"/>
    <property type="project" value="InterPro"/>
</dbReference>
<evidence type="ECO:0000313" key="4">
    <source>
        <dbReference type="EMBL" id="MDG0809785.1"/>
    </source>
</evidence>
<accession>A0A9X4QSP0</accession>
<dbReference type="InterPro" id="IPR022644">
    <property type="entry name" value="De-COase2_N"/>
</dbReference>
<keyword evidence="2" id="KW-0663">Pyridoxal phosphate</keyword>
<dbReference type="AlphaFoldDB" id="A0A9X4QSP0"/>
<dbReference type="Proteomes" id="UP001153404">
    <property type="component" value="Unassembled WGS sequence"/>
</dbReference>
<dbReference type="SUPFAM" id="SSF51419">
    <property type="entry name" value="PLP-binding barrel"/>
    <property type="match status" value="1"/>
</dbReference>
<comment type="caution">
    <text evidence="4">The sequence shown here is derived from an EMBL/GenBank/DDBJ whole genome shotgun (WGS) entry which is preliminary data.</text>
</comment>
<dbReference type="PANTHER" id="PTHR43727">
    <property type="entry name" value="DIAMINOPIMELATE DECARBOXYLASE"/>
    <property type="match status" value="1"/>
</dbReference>
<keyword evidence="5" id="KW-1185">Reference proteome</keyword>
<reference evidence="4" key="1">
    <citation type="submission" date="2022-10" db="EMBL/GenBank/DDBJ databases">
        <title>Comparative genomic analysis of Cohnella hashimotonis sp. nov., isolated from the International Space Station.</title>
        <authorList>
            <person name="Simpson A."/>
            <person name="Venkateswaran K."/>
        </authorList>
    </citation>
    <scope>NUCLEOTIDE SEQUENCE</scope>
    <source>
        <strain evidence="4">DSM 28161</strain>
    </source>
</reference>